<evidence type="ECO:0000313" key="3">
    <source>
        <dbReference type="Proteomes" id="UP001055115"/>
    </source>
</evidence>
<dbReference type="InterPro" id="IPR036514">
    <property type="entry name" value="SGNH_hydro_sf"/>
</dbReference>
<dbReference type="PANTHER" id="PTHR37981">
    <property type="entry name" value="LIPASE 2"/>
    <property type="match status" value="1"/>
</dbReference>
<keyword evidence="3" id="KW-1185">Reference proteome</keyword>
<dbReference type="GO" id="GO:0006629">
    <property type="term" value="P:lipid metabolic process"/>
    <property type="evidence" value="ECO:0007669"/>
    <property type="project" value="TreeGrafter"/>
</dbReference>
<organism evidence="2 3">
    <name type="scientific">Colletotrichum spaethianum</name>
    <dbReference type="NCBI Taxonomy" id="700344"/>
    <lineage>
        <taxon>Eukaryota</taxon>
        <taxon>Fungi</taxon>
        <taxon>Dikarya</taxon>
        <taxon>Ascomycota</taxon>
        <taxon>Pezizomycotina</taxon>
        <taxon>Sordariomycetes</taxon>
        <taxon>Hypocreomycetidae</taxon>
        <taxon>Glomerellales</taxon>
        <taxon>Glomerellaceae</taxon>
        <taxon>Colletotrichum</taxon>
        <taxon>Colletotrichum spaethianum species complex</taxon>
    </lineage>
</organism>
<dbReference type="PANTHER" id="PTHR37981:SF1">
    <property type="entry name" value="SGNH HYDROLASE-TYPE ESTERASE DOMAIN-CONTAINING PROTEIN"/>
    <property type="match status" value="1"/>
</dbReference>
<dbReference type="SUPFAM" id="SSF52266">
    <property type="entry name" value="SGNH hydrolase"/>
    <property type="match status" value="1"/>
</dbReference>
<name>A0AA37PFH4_9PEZI</name>
<accession>A0AA37PFH4</accession>
<dbReference type="Gene3D" id="3.40.50.1110">
    <property type="entry name" value="SGNH hydrolase"/>
    <property type="match status" value="2"/>
</dbReference>
<protein>
    <submittedName>
        <fullName evidence="2">Uncharacterized protein</fullName>
    </submittedName>
</protein>
<dbReference type="InterPro" id="IPR037460">
    <property type="entry name" value="SEST-like"/>
</dbReference>
<feature type="region of interest" description="Disordered" evidence="1">
    <location>
        <begin position="457"/>
        <end position="479"/>
    </location>
</feature>
<dbReference type="EMBL" id="BQXU01000046">
    <property type="protein sequence ID" value="GKT51238.1"/>
    <property type="molecule type" value="Genomic_DNA"/>
</dbReference>
<dbReference type="RefSeq" id="XP_049133588.1">
    <property type="nucleotide sequence ID" value="XM_049277631.1"/>
</dbReference>
<dbReference type="GeneID" id="73332221"/>
<evidence type="ECO:0000256" key="1">
    <source>
        <dbReference type="SAM" id="MobiDB-lite"/>
    </source>
</evidence>
<dbReference type="GO" id="GO:0016788">
    <property type="term" value="F:hydrolase activity, acting on ester bonds"/>
    <property type="evidence" value="ECO:0007669"/>
    <property type="project" value="InterPro"/>
</dbReference>
<sequence length="490" mass="53737">MVLSWWQCATVAMGIGRVSGLAVSYLSRNASMPSPLSSRQSIEDFDPDDLSYIQKLAAIGDSYSAGIGAGNRLGSVLNALDPHSGGNDVQLLEILNQCIFQWGVLSESQVLIAKAAALEKQLDWAIDYDWDKLALGCEGQLAESGRLIDSGTFAGNLDKVIAAAQSKLSLKYAEFFATDMSPECDDVTWSTWLNELYNKFTLEKAYLSQGRRRQMNNLVDKVNKKLFVEAEAVERAGNSVKFIDYDKYVGYYGGRYCETGVDESTSEAKTRTGLMFYELNTWDPLGSSPWKRSNDDALQGTFDGEQDILAQVTLLLEPDAELAHQNRIEGDVSTTSIPAPADNNTFTTAALDIQVPSFLPDGYGRVFHPQILLHAIIAERIIFEMINTNIKSRGSLPLVPEVASFGTCELDQSTSTTLRYKGTESGKEVKPGTKLRILGVGDSITVGFLSDRNGGDGNGYRHQLRDDLSGKPSNSHQPSLQDWVTLTFTV</sequence>
<dbReference type="AlphaFoldDB" id="A0AA37PFH4"/>
<comment type="caution">
    <text evidence="2">The sequence shown here is derived from an EMBL/GenBank/DDBJ whole genome shotgun (WGS) entry which is preliminary data.</text>
</comment>
<dbReference type="Proteomes" id="UP001055115">
    <property type="component" value="Unassembled WGS sequence"/>
</dbReference>
<evidence type="ECO:0000313" key="2">
    <source>
        <dbReference type="EMBL" id="GKT51238.1"/>
    </source>
</evidence>
<reference evidence="2 3" key="1">
    <citation type="submission" date="2022-03" db="EMBL/GenBank/DDBJ databases">
        <title>Genome data of Colletotrichum spp.</title>
        <authorList>
            <person name="Utami Y.D."/>
            <person name="Hiruma K."/>
        </authorList>
    </citation>
    <scope>NUCLEOTIDE SEQUENCE [LARGE SCALE GENOMIC DNA]</scope>
    <source>
        <strain evidence="2 3">MAFF 239500</strain>
    </source>
</reference>
<proteinExistence type="predicted"/>
<gene>
    <name evidence="2" type="ORF">ColSpa_11419</name>
</gene>